<gene>
    <name evidence="4" type="ORF">SAMN06265795_107171</name>
</gene>
<feature type="domain" description="Fido" evidence="3">
    <location>
        <begin position="330"/>
        <end position="462"/>
    </location>
</feature>
<dbReference type="PANTHER" id="PTHR13504">
    <property type="entry name" value="FIDO DOMAIN-CONTAINING PROTEIN DDB_G0283145"/>
    <property type="match status" value="1"/>
</dbReference>
<keyword evidence="5" id="KW-1185">Reference proteome</keyword>
<keyword evidence="2" id="KW-0067">ATP-binding</keyword>
<dbReference type="OrthoDB" id="9813719at2"/>
<evidence type="ECO:0000256" key="2">
    <source>
        <dbReference type="PIRSR" id="PIRSR640198-2"/>
    </source>
</evidence>
<dbReference type="InterPro" id="IPR003812">
    <property type="entry name" value="Fido"/>
</dbReference>
<dbReference type="AlphaFoldDB" id="A0A239HUN2"/>
<feature type="active site" evidence="1">
    <location>
        <position position="404"/>
    </location>
</feature>
<reference evidence="4 5" key="1">
    <citation type="submission" date="2017-06" db="EMBL/GenBank/DDBJ databases">
        <authorList>
            <person name="Kim H.J."/>
            <person name="Triplett B.A."/>
        </authorList>
    </citation>
    <scope>NUCLEOTIDE SEQUENCE [LARGE SCALE GENOMIC DNA]</scope>
    <source>
        <strain evidence="4 5">U15</strain>
    </source>
</reference>
<dbReference type="RefSeq" id="WP_089399753.1">
    <property type="nucleotide sequence ID" value="NZ_FZOT01000007.1"/>
</dbReference>
<protein>
    <submittedName>
        <fullName evidence="4">Transcriptional regulator, AbiEi antitoxin, Type IV TA system</fullName>
    </submittedName>
</protein>
<evidence type="ECO:0000313" key="4">
    <source>
        <dbReference type="EMBL" id="SNS84828.1"/>
    </source>
</evidence>
<dbReference type="EMBL" id="FZOT01000007">
    <property type="protein sequence ID" value="SNS84828.1"/>
    <property type="molecule type" value="Genomic_DNA"/>
</dbReference>
<evidence type="ECO:0000259" key="3">
    <source>
        <dbReference type="PROSITE" id="PS51459"/>
    </source>
</evidence>
<accession>A0A239HUN2</accession>
<feature type="binding site" evidence="2">
    <location>
        <begin position="408"/>
        <end position="415"/>
    </location>
    <ligand>
        <name>ATP</name>
        <dbReference type="ChEBI" id="CHEBI:30616"/>
    </ligand>
</feature>
<name>A0A239HUN2_9BURK</name>
<dbReference type="InterPro" id="IPR036597">
    <property type="entry name" value="Fido-like_dom_sf"/>
</dbReference>
<evidence type="ECO:0000313" key="5">
    <source>
        <dbReference type="Proteomes" id="UP000198284"/>
    </source>
</evidence>
<dbReference type="PROSITE" id="PS51459">
    <property type="entry name" value="FIDO"/>
    <property type="match status" value="1"/>
</dbReference>
<proteinExistence type="predicted"/>
<dbReference type="SUPFAM" id="SSF140931">
    <property type="entry name" value="Fic-like"/>
    <property type="match status" value="1"/>
</dbReference>
<dbReference type="InterPro" id="IPR040198">
    <property type="entry name" value="Fido_containing"/>
</dbReference>
<sequence length="508" mass="55798">MLLTDTIAGKRQADTLGDLVLSAGLTPAQMRKLQREVKAGKLVKLRKGIYAAAHLAPDELRLIVRQHWQKLVGTVVPGGVVSYISALTSGIQEDGTVTVSHPAIYGKKVDLPGLTIVEVRGPGPLPYDMPLQGTGLHWAGRTRCLLENVGQSAPRRAGREKVEQYLVAVMTSGGEKALNDIRDQAASLANPLGMEKEEQILRTIIGALLGSHARGELSTRDGRLVAQGTPVDAERLALLEVLAAYLRTSILPRIEERVPTGVARHHCALIESYFSNYVEGTKFTIEEACDIVLNNRPVTTRPKDSHDVLGVFRLAITAPFRNNPPVCGEDFLEGLQAWHADMLKMRPEANPGQLKLEPNYAGNTKFVEPMLVRGTMKEGSRLALSVPEGLARAIYYAFLISEIHPFDDGNGRLSRLVMNAELTRAGLHRIIIPTLFHPQYVDCARNLTRNRQPEGFVCSIAKMARWCAQFDYADLKPLIAQLTGTNAFEESPVQYKLWNLDGSSALPD</sequence>
<dbReference type="Proteomes" id="UP000198284">
    <property type="component" value="Unassembled WGS sequence"/>
</dbReference>
<dbReference type="Pfam" id="PF02661">
    <property type="entry name" value="Fic"/>
    <property type="match status" value="1"/>
</dbReference>
<organism evidence="4 5">
    <name type="scientific">Noviherbaspirillum humi</name>
    <dbReference type="NCBI Taxonomy" id="1688639"/>
    <lineage>
        <taxon>Bacteria</taxon>
        <taxon>Pseudomonadati</taxon>
        <taxon>Pseudomonadota</taxon>
        <taxon>Betaproteobacteria</taxon>
        <taxon>Burkholderiales</taxon>
        <taxon>Oxalobacteraceae</taxon>
        <taxon>Noviherbaspirillum</taxon>
    </lineage>
</organism>
<keyword evidence="2" id="KW-0547">Nucleotide-binding</keyword>
<evidence type="ECO:0000256" key="1">
    <source>
        <dbReference type="PIRSR" id="PIRSR640198-1"/>
    </source>
</evidence>
<dbReference type="GO" id="GO:0005524">
    <property type="term" value="F:ATP binding"/>
    <property type="evidence" value="ECO:0007669"/>
    <property type="project" value="UniProtKB-KW"/>
</dbReference>
<dbReference type="Gene3D" id="1.10.3290.10">
    <property type="entry name" value="Fido-like domain"/>
    <property type="match status" value="1"/>
</dbReference>
<dbReference type="PANTHER" id="PTHR13504:SF38">
    <property type="entry name" value="FIDO DOMAIN-CONTAINING PROTEIN"/>
    <property type="match status" value="1"/>
</dbReference>